<comment type="similarity">
    <text evidence="2 6">Belongs to the class-I pyridoxal-phosphate-dependent aminotransferase family.</text>
</comment>
<reference evidence="9 10" key="1">
    <citation type="journal article" date="2018" name="MBio">
        <title>Comparative Genomics Reveals the Core Gene Toolbox for the Fungus-Insect Symbiosis.</title>
        <authorList>
            <person name="Wang Y."/>
            <person name="Stata M."/>
            <person name="Wang W."/>
            <person name="Stajich J.E."/>
            <person name="White M.M."/>
            <person name="Moncalvo J.M."/>
        </authorList>
    </citation>
    <scope>NUCLEOTIDE SEQUENCE [LARGE SCALE GENOMIC DNA]</scope>
    <source>
        <strain evidence="9 10">AUS-77-4</strain>
    </source>
</reference>
<proteinExistence type="inferred from homology"/>
<protein>
    <recommendedName>
        <fullName evidence="8">Aminotransferase class I/classII large domain-containing protein</fullName>
    </recommendedName>
</protein>
<feature type="domain" description="Aminotransferase class I/classII large" evidence="8">
    <location>
        <begin position="43"/>
        <end position="408"/>
    </location>
</feature>
<dbReference type="PANTHER" id="PTHR45744:SF2">
    <property type="entry name" value="TYROSINE AMINOTRANSFERASE"/>
    <property type="match status" value="1"/>
</dbReference>
<evidence type="ECO:0000256" key="6">
    <source>
        <dbReference type="PIRNR" id="PIRNR000517"/>
    </source>
</evidence>
<dbReference type="CDD" id="cd00609">
    <property type="entry name" value="AAT_like"/>
    <property type="match status" value="1"/>
</dbReference>
<dbReference type="SUPFAM" id="SSF53383">
    <property type="entry name" value="PLP-dependent transferases"/>
    <property type="match status" value="1"/>
</dbReference>
<accession>A0A2T9YUF5</accession>
<evidence type="ECO:0000256" key="1">
    <source>
        <dbReference type="ARBA" id="ARBA00001933"/>
    </source>
</evidence>
<evidence type="ECO:0000313" key="9">
    <source>
        <dbReference type="EMBL" id="PVU95958.1"/>
    </source>
</evidence>
<dbReference type="Gene3D" id="3.40.640.10">
    <property type="entry name" value="Type I PLP-dependent aspartate aminotransferase-like (Major domain)"/>
    <property type="match status" value="1"/>
</dbReference>
<keyword evidence="3" id="KW-0032">Aminotransferase</keyword>
<evidence type="ECO:0000313" key="10">
    <source>
        <dbReference type="Proteomes" id="UP000245699"/>
    </source>
</evidence>
<dbReference type="InterPro" id="IPR004839">
    <property type="entry name" value="Aminotransferase_I/II_large"/>
</dbReference>
<dbReference type="InterPro" id="IPR015421">
    <property type="entry name" value="PyrdxlP-dep_Trfase_major"/>
</dbReference>
<dbReference type="GO" id="GO:0004838">
    <property type="term" value="F:L-tyrosine-2-oxoglutarate transaminase activity"/>
    <property type="evidence" value="ECO:0007669"/>
    <property type="project" value="TreeGrafter"/>
</dbReference>
<evidence type="ECO:0000259" key="8">
    <source>
        <dbReference type="Pfam" id="PF00155"/>
    </source>
</evidence>
<dbReference type="EMBL" id="MBFT01000163">
    <property type="protein sequence ID" value="PVU95958.1"/>
    <property type="molecule type" value="Genomic_DNA"/>
</dbReference>
<dbReference type="PIRSF" id="PIRSF000517">
    <property type="entry name" value="Tyr_transaminase"/>
    <property type="match status" value="1"/>
</dbReference>
<dbReference type="OrthoDB" id="7042322at2759"/>
<dbReference type="Pfam" id="PF00155">
    <property type="entry name" value="Aminotran_1_2"/>
    <property type="match status" value="1"/>
</dbReference>
<comment type="cofactor">
    <cofactor evidence="1 6 7">
        <name>pyridoxal 5'-phosphate</name>
        <dbReference type="ChEBI" id="CHEBI:597326"/>
    </cofactor>
</comment>
<evidence type="ECO:0000256" key="3">
    <source>
        <dbReference type="ARBA" id="ARBA00022576"/>
    </source>
</evidence>
<evidence type="ECO:0000256" key="4">
    <source>
        <dbReference type="ARBA" id="ARBA00022679"/>
    </source>
</evidence>
<dbReference type="InterPro" id="IPR015424">
    <property type="entry name" value="PyrdxlP-dep_Trfase"/>
</dbReference>
<organism evidence="9 10">
    <name type="scientific">Furculomyces boomerangus</name>
    <dbReference type="NCBI Taxonomy" id="61424"/>
    <lineage>
        <taxon>Eukaryota</taxon>
        <taxon>Fungi</taxon>
        <taxon>Fungi incertae sedis</taxon>
        <taxon>Zoopagomycota</taxon>
        <taxon>Kickxellomycotina</taxon>
        <taxon>Harpellomycetes</taxon>
        <taxon>Harpellales</taxon>
        <taxon>Harpellaceae</taxon>
        <taxon>Furculomyces</taxon>
    </lineage>
</organism>
<keyword evidence="5 6" id="KW-0663">Pyridoxal phosphate</keyword>
<dbReference type="InterPro" id="IPR004838">
    <property type="entry name" value="NHTrfase_class1_PyrdxlP-BS"/>
</dbReference>
<dbReference type="NCBIfam" id="TIGR01265">
    <property type="entry name" value="tyr_nico_aTase"/>
    <property type="match status" value="1"/>
</dbReference>
<sequence length="417" mass="45864">MSGNNNGWTKVVSSVTARSTINPIRALVGSGIKEQKGKQSDQPMINMSLGDPTIYGNLKTPEAFVELVKEKLESYKCNGYLASSGDSSVKKAIADRHNLAGGATNFDASDVFLTCGGSGAIELALAALCAAGDNILLPKPGFPLYKIFALSKGFEYKHYNLIPEKQWEIDLEQLESLIDAKTKAVLINNPSNPCGSNWSKQHILDIIEICNKHKIPIISDEIYDGIVFENEVCYPAAALSTQVPVITLSGLAKRYLVPGWRIGWLTIHDPLGVMGDVKSGIASMTALLNGPNSFVQLAIPELFNLDLNETFFKDVNKKLQTSALIAEERANKIRGLKAIRPQGSMYIMVMFDPTQFDETFKNGIDLFYALAWEEHVEVLPGDLFDIPNSIRLVTSTPPEKISEAFDRIEAFCSRHYV</sequence>
<dbReference type="PRINTS" id="PR00753">
    <property type="entry name" value="ACCSYNTHASE"/>
</dbReference>
<evidence type="ECO:0000256" key="5">
    <source>
        <dbReference type="ARBA" id="ARBA00022898"/>
    </source>
</evidence>
<dbReference type="PANTHER" id="PTHR45744">
    <property type="entry name" value="TYROSINE AMINOTRANSFERASE"/>
    <property type="match status" value="1"/>
</dbReference>
<comment type="caution">
    <text evidence="9">The sequence shown here is derived from an EMBL/GenBank/DDBJ whole genome shotgun (WGS) entry which is preliminary data.</text>
</comment>
<dbReference type="PROSITE" id="PS00105">
    <property type="entry name" value="AA_TRANSFER_CLASS_1"/>
    <property type="match status" value="1"/>
</dbReference>
<keyword evidence="10" id="KW-1185">Reference proteome</keyword>
<name>A0A2T9YUF5_9FUNG</name>
<dbReference type="InterPro" id="IPR015422">
    <property type="entry name" value="PyrdxlP-dep_Trfase_small"/>
</dbReference>
<evidence type="ECO:0000256" key="7">
    <source>
        <dbReference type="PIRSR" id="PIRSR000517-1"/>
    </source>
</evidence>
<dbReference type="GO" id="GO:0030170">
    <property type="term" value="F:pyridoxal phosphate binding"/>
    <property type="evidence" value="ECO:0007669"/>
    <property type="project" value="InterPro"/>
</dbReference>
<dbReference type="Gene3D" id="3.90.1150.10">
    <property type="entry name" value="Aspartate Aminotransferase, domain 1"/>
    <property type="match status" value="1"/>
</dbReference>
<feature type="modified residue" description="N6-(pyridoxal phosphate)lysine" evidence="7">
    <location>
        <position position="253"/>
    </location>
</feature>
<dbReference type="InterPro" id="IPR005958">
    <property type="entry name" value="TyrNic_aminoTrfase"/>
</dbReference>
<gene>
    <name evidence="9" type="ORF">BB559_002549</name>
</gene>
<dbReference type="GO" id="GO:0006572">
    <property type="term" value="P:L-tyrosine catabolic process"/>
    <property type="evidence" value="ECO:0007669"/>
    <property type="project" value="TreeGrafter"/>
</dbReference>
<dbReference type="AlphaFoldDB" id="A0A2T9YUF5"/>
<keyword evidence="4" id="KW-0808">Transferase</keyword>
<dbReference type="Proteomes" id="UP000245699">
    <property type="component" value="Unassembled WGS sequence"/>
</dbReference>
<dbReference type="STRING" id="61424.A0A2T9YUF5"/>
<evidence type="ECO:0000256" key="2">
    <source>
        <dbReference type="ARBA" id="ARBA00007441"/>
    </source>
</evidence>